<keyword evidence="2" id="KW-1185">Reference proteome</keyword>
<dbReference type="AlphaFoldDB" id="A0A2R8CEZ6"/>
<protein>
    <submittedName>
        <fullName evidence="1">Uncharacterized protein</fullName>
    </submittedName>
</protein>
<proteinExistence type="predicted"/>
<evidence type="ECO:0000313" key="2">
    <source>
        <dbReference type="Proteomes" id="UP000244898"/>
    </source>
</evidence>
<dbReference type="Proteomes" id="UP000244898">
    <property type="component" value="Unassembled WGS sequence"/>
</dbReference>
<reference evidence="2" key="1">
    <citation type="submission" date="2018-03" db="EMBL/GenBank/DDBJ databases">
        <authorList>
            <person name="Rodrigo-Torres L."/>
            <person name="Arahal R. D."/>
            <person name="Lucena T."/>
        </authorList>
    </citation>
    <scope>NUCLEOTIDE SEQUENCE [LARGE SCALE GENOMIC DNA]</scope>
    <source>
        <strain evidence="2">CECT 7615</strain>
    </source>
</reference>
<gene>
    <name evidence="1" type="ORF">TRM7615_04532</name>
</gene>
<dbReference type="EMBL" id="ONZG01000015">
    <property type="protein sequence ID" value="SPJ30995.1"/>
    <property type="molecule type" value="Genomic_DNA"/>
</dbReference>
<organism evidence="1 2">
    <name type="scientific">Falsiruegeria mediterranea M17</name>
    <dbReference type="NCBI Taxonomy" id="1200281"/>
    <lineage>
        <taxon>Bacteria</taxon>
        <taxon>Pseudomonadati</taxon>
        <taxon>Pseudomonadota</taxon>
        <taxon>Alphaproteobacteria</taxon>
        <taxon>Rhodobacterales</taxon>
        <taxon>Roseobacteraceae</taxon>
        <taxon>Falsiruegeria</taxon>
    </lineage>
</organism>
<sequence>MSDLNDRLLAAHAAEDKCALVDLYTEAADQAADIDSACFYLTHAMVFALELGLPVANDLRRRLAQQGRETDLSEN</sequence>
<name>A0A2R8CEZ6_9RHOB</name>
<evidence type="ECO:0000313" key="1">
    <source>
        <dbReference type="EMBL" id="SPJ30995.1"/>
    </source>
</evidence>
<accession>A0A2R8CEZ6</accession>
<dbReference type="RefSeq" id="WP_108792000.1">
    <property type="nucleotide sequence ID" value="NZ_ONZG01000015.1"/>
</dbReference>
<dbReference type="OrthoDB" id="7864216at2"/>